<reference evidence="1 2" key="1">
    <citation type="journal article" date="2019" name="Nat. Ecol. Evol.">
        <title>Megaphylogeny resolves global patterns of mushroom evolution.</title>
        <authorList>
            <person name="Varga T."/>
            <person name="Krizsan K."/>
            <person name="Foldi C."/>
            <person name="Dima B."/>
            <person name="Sanchez-Garcia M."/>
            <person name="Sanchez-Ramirez S."/>
            <person name="Szollosi G.J."/>
            <person name="Szarkandi J.G."/>
            <person name="Papp V."/>
            <person name="Albert L."/>
            <person name="Andreopoulos W."/>
            <person name="Angelini C."/>
            <person name="Antonin V."/>
            <person name="Barry K.W."/>
            <person name="Bougher N.L."/>
            <person name="Buchanan P."/>
            <person name="Buyck B."/>
            <person name="Bense V."/>
            <person name="Catcheside P."/>
            <person name="Chovatia M."/>
            <person name="Cooper J."/>
            <person name="Damon W."/>
            <person name="Desjardin D."/>
            <person name="Finy P."/>
            <person name="Geml J."/>
            <person name="Haridas S."/>
            <person name="Hughes K."/>
            <person name="Justo A."/>
            <person name="Karasinski D."/>
            <person name="Kautmanova I."/>
            <person name="Kiss B."/>
            <person name="Kocsube S."/>
            <person name="Kotiranta H."/>
            <person name="LaButti K.M."/>
            <person name="Lechner B.E."/>
            <person name="Liimatainen K."/>
            <person name="Lipzen A."/>
            <person name="Lukacs Z."/>
            <person name="Mihaltcheva S."/>
            <person name="Morgado L.N."/>
            <person name="Niskanen T."/>
            <person name="Noordeloos M.E."/>
            <person name="Ohm R.A."/>
            <person name="Ortiz-Santana B."/>
            <person name="Ovrebo C."/>
            <person name="Racz N."/>
            <person name="Riley R."/>
            <person name="Savchenko A."/>
            <person name="Shiryaev A."/>
            <person name="Soop K."/>
            <person name="Spirin V."/>
            <person name="Szebenyi C."/>
            <person name="Tomsovsky M."/>
            <person name="Tulloss R.E."/>
            <person name="Uehling J."/>
            <person name="Grigoriev I.V."/>
            <person name="Vagvolgyi C."/>
            <person name="Papp T."/>
            <person name="Martin F.M."/>
            <person name="Miettinen O."/>
            <person name="Hibbett D.S."/>
            <person name="Nagy L.G."/>
        </authorList>
    </citation>
    <scope>NUCLEOTIDE SEQUENCE [LARGE SCALE GENOMIC DNA]</scope>
    <source>
        <strain evidence="1 2">CBS 962.96</strain>
    </source>
</reference>
<dbReference type="EMBL" id="ML179050">
    <property type="protein sequence ID" value="THV05245.1"/>
    <property type="molecule type" value="Genomic_DNA"/>
</dbReference>
<dbReference type="InterPro" id="IPR032675">
    <property type="entry name" value="LRR_dom_sf"/>
</dbReference>
<dbReference type="AlphaFoldDB" id="A0A4S8MQL5"/>
<name>A0A4S8MQL5_DENBC</name>
<accession>A0A4S8MQL5</accession>
<organism evidence="1 2">
    <name type="scientific">Dendrothele bispora (strain CBS 962.96)</name>
    <dbReference type="NCBI Taxonomy" id="1314807"/>
    <lineage>
        <taxon>Eukaryota</taxon>
        <taxon>Fungi</taxon>
        <taxon>Dikarya</taxon>
        <taxon>Basidiomycota</taxon>
        <taxon>Agaricomycotina</taxon>
        <taxon>Agaricomycetes</taxon>
        <taxon>Agaricomycetidae</taxon>
        <taxon>Agaricales</taxon>
        <taxon>Agaricales incertae sedis</taxon>
        <taxon>Dendrothele</taxon>
    </lineage>
</organism>
<dbReference type="OrthoDB" id="2886535at2759"/>
<gene>
    <name evidence="1" type="ORF">K435DRAFT_773965</name>
</gene>
<dbReference type="Proteomes" id="UP000297245">
    <property type="component" value="Unassembled WGS sequence"/>
</dbReference>
<dbReference type="SUPFAM" id="SSF52047">
    <property type="entry name" value="RNI-like"/>
    <property type="match status" value="1"/>
</dbReference>
<evidence type="ECO:0000313" key="2">
    <source>
        <dbReference type="Proteomes" id="UP000297245"/>
    </source>
</evidence>
<evidence type="ECO:0000313" key="1">
    <source>
        <dbReference type="EMBL" id="THV05245.1"/>
    </source>
</evidence>
<keyword evidence="2" id="KW-1185">Reference proteome</keyword>
<protein>
    <recommendedName>
        <fullName evidence="3">F-box domain-containing protein</fullName>
    </recommendedName>
</protein>
<sequence length="382" mass="42676">MTEEALLAVLNGLRRFPNLRSLHLRTVMLSFEVITALRNINVSVLNLQSSVECPIEQSVFENRLPLREFVYDRNMPLSMGQLSASALALFLNPTTLETFFGAQYRTENILIALASSPRPFMALKTLHIGVDVMSQEGLILAFAQCPAIEKICLHQHLWDDIDRVCDAPEETLPSYVLPNLRCYEGPPTFATFFCKYHSLKHVTLKLSHPGRSPKFDDPESICACLGNLGSFVESLDIPGGTLMTEHILSTISTSFPSMKSLSLNAYPFYAEPFSRIKQVKHALSTAVLPIGLESISLGVKVEDDFPKQDMLDHVQLCIQACPGLQIVRIRYGRYPLSKSIVWRRSTMLAEYGKTGVMRPNIQQLRVEPICMAGTPTPCSDNL</sequence>
<dbReference type="Gene3D" id="3.80.10.10">
    <property type="entry name" value="Ribonuclease Inhibitor"/>
    <property type="match status" value="1"/>
</dbReference>
<proteinExistence type="predicted"/>
<evidence type="ECO:0008006" key="3">
    <source>
        <dbReference type="Google" id="ProtNLM"/>
    </source>
</evidence>